<dbReference type="InterPro" id="IPR001296">
    <property type="entry name" value="Glyco_trans_1"/>
</dbReference>
<dbReference type="AlphaFoldDB" id="A0A0N7LZJ0"/>
<keyword evidence="6" id="KW-1185">Reference proteome</keyword>
<keyword evidence="5" id="KW-0328">Glycosyltransferase</keyword>
<dbReference type="SUPFAM" id="SSF53756">
    <property type="entry name" value="UDP-Glycosyltransferase/glycogen phosphorylase"/>
    <property type="match status" value="2"/>
</dbReference>
<evidence type="ECO:0000313" key="5">
    <source>
        <dbReference type="EMBL" id="CUH77801.1"/>
    </source>
</evidence>
<organism evidence="5 6">
    <name type="scientific">Tritonibacter multivorans</name>
    <dbReference type="NCBI Taxonomy" id="928856"/>
    <lineage>
        <taxon>Bacteria</taxon>
        <taxon>Pseudomonadati</taxon>
        <taxon>Pseudomonadota</taxon>
        <taxon>Alphaproteobacteria</taxon>
        <taxon>Rhodobacterales</taxon>
        <taxon>Paracoccaceae</taxon>
        <taxon>Tritonibacter</taxon>
    </lineage>
</organism>
<dbReference type="PANTHER" id="PTHR12526:SF636">
    <property type="entry name" value="BLL3647 PROTEIN"/>
    <property type="match status" value="1"/>
</dbReference>
<feature type="domain" description="Glycosyl transferase family 1" evidence="2">
    <location>
        <begin position="190"/>
        <end position="354"/>
    </location>
</feature>
<protein>
    <submittedName>
        <fullName evidence="5">Spore coat protein SA</fullName>
        <ecNumber evidence="5">2.4.-.-</ecNumber>
    </submittedName>
</protein>
<evidence type="ECO:0000259" key="2">
    <source>
        <dbReference type="Pfam" id="PF00534"/>
    </source>
</evidence>
<name>A0A0N7LZJ0_9RHOB</name>
<dbReference type="CDD" id="cd03801">
    <property type="entry name" value="GT4_PimA-like"/>
    <property type="match status" value="1"/>
</dbReference>
<dbReference type="Proteomes" id="UP000052022">
    <property type="component" value="Unassembled WGS sequence"/>
</dbReference>
<evidence type="ECO:0000256" key="1">
    <source>
        <dbReference type="SAM" id="MobiDB-lite"/>
    </source>
</evidence>
<dbReference type="PANTHER" id="PTHR12526">
    <property type="entry name" value="GLYCOSYLTRANSFERASE"/>
    <property type="match status" value="1"/>
</dbReference>
<proteinExistence type="predicted"/>
<evidence type="ECO:0000259" key="4">
    <source>
        <dbReference type="Pfam" id="PF13579"/>
    </source>
</evidence>
<evidence type="ECO:0000313" key="6">
    <source>
        <dbReference type="Proteomes" id="UP000052022"/>
    </source>
</evidence>
<dbReference type="EMBL" id="CYSD01000021">
    <property type="protein sequence ID" value="CUH77801.1"/>
    <property type="molecule type" value="Genomic_DNA"/>
</dbReference>
<dbReference type="Pfam" id="PF13579">
    <property type="entry name" value="Glyco_trans_4_4"/>
    <property type="match status" value="1"/>
</dbReference>
<dbReference type="GO" id="GO:0016757">
    <property type="term" value="F:glycosyltransferase activity"/>
    <property type="evidence" value="ECO:0007669"/>
    <property type="project" value="UniProtKB-KW"/>
</dbReference>
<evidence type="ECO:0000259" key="3">
    <source>
        <dbReference type="Pfam" id="PF13439"/>
    </source>
</evidence>
<dbReference type="Pfam" id="PF00534">
    <property type="entry name" value="Glycos_transf_1"/>
    <property type="match status" value="1"/>
</dbReference>
<feature type="region of interest" description="Disordered" evidence="1">
    <location>
        <begin position="787"/>
        <end position="814"/>
    </location>
</feature>
<accession>A0A0N7LZJ0</accession>
<keyword evidence="5" id="KW-0167">Capsid protein</keyword>
<feature type="domain" description="Glycosyltransferase subfamily 4-like N-terminal" evidence="3">
    <location>
        <begin position="416"/>
        <end position="576"/>
    </location>
</feature>
<dbReference type="EC" id="2.4.-.-" evidence="5"/>
<keyword evidence="5" id="KW-0946">Virion</keyword>
<reference evidence="5 6" key="1">
    <citation type="submission" date="2015-09" db="EMBL/GenBank/DDBJ databases">
        <authorList>
            <consortium name="Swine Surveillance"/>
        </authorList>
    </citation>
    <scope>NUCLEOTIDE SEQUENCE [LARGE SCALE GENOMIC DNA]</scope>
    <source>
        <strain evidence="5 6">CECT 7557</strain>
    </source>
</reference>
<sequence length="814" mass="87652">MSKIRILALTKSTGGIAFYNKMLLSALDAELFESHTICFSENAETYAAGLREAGLSAETCAMDRYRINPGGDLRALQHVRRVAKERQADILICHGSKAGFIGRAVGLLDGIPAIYRQASMPFLRRVQGKKAPYYWLLEHLAGRLGGTLVAITEHARRETRDRNVVKDRAIRVIRTGIDTDRFRPNGLRQEVAAELGLDPARPIVGWLGRFEPQKAPMDYVEALLQVAPRHPDAQFVMAGEGRLRGEVEALATSGQLPANVQLLPWQADPARAFQAMDVYALSSLWEGLPLTLLEAMACGCAPVSTTVDGCAEAIGTDGAGILVPPADPAAMAVALDRMLSDADFRQSCSDAARARVLQLFDRRRMVGEWEALLREKARPDAHALPVAPKRALHPLPEQQAQPMKICMVISSYHPVVGGAEKQLAQLARLMADQGHHLRIITRRYPGLAPFEVINGIEVERIACSGPKPIGAARFLFGAAAAIRRFGPDVIHCHSTFSPTLAGLLGRMMTGRPLLAKPMCSGEVASVCGKMGGSIRQRAMATYVDGFAAVSREIETELRAHGIAPQKILPIPNGVDTRTFSPCPNAAEDNAAKAALRQELGLPAGPLVLFAGRIARQKRLPLLLEAWPDVLAACPEARLLIAGANRQTAAGHNAGSGDADSVPEALLTQPGVIRLGHVDDMPSYLRAVDVFALPSDREGLSNALLEACASGLAVVASDVGGTEDVIENGINGRLFAPGNRAALAQALIDLVQSPESCRRLGAAARRTMIAHYDIRITAQRLLAAYSDLKRPPTPERGTRDQHAPRHTPQHDGGTR</sequence>
<keyword evidence="5" id="KW-0808">Transferase</keyword>
<dbReference type="InterPro" id="IPR028098">
    <property type="entry name" value="Glyco_trans_4-like_N"/>
</dbReference>
<dbReference type="OrthoDB" id="7527790at2"/>
<dbReference type="Pfam" id="PF13692">
    <property type="entry name" value="Glyco_trans_1_4"/>
    <property type="match status" value="1"/>
</dbReference>
<dbReference type="Pfam" id="PF13439">
    <property type="entry name" value="Glyco_transf_4"/>
    <property type="match status" value="1"/>
</dbReference>
<dbReference type="RefSeq" id="WP_058289672.1">
    <property type="nucleotide sequence ID" value="NZ_CYSD01000021.1"/>
</dbReference>
<gene>
    <name evidence="5" type="primary">cotSA</name>
    <name evidence="5" type="ORF">TRM7557_01591</name>
</gene>
<dbReference type="STRING" id="928856.SAMN04488049_10756"/>
<dbReference type="Gene3D" id="3.40.50.2000">
    <property type="entry name" value="Glycogen Phosphorylase B"/>
    <property type="match status" value="4"/>
</dbReference>
<feature type="domain" description="Glycosyltransferase subfamily 4-like N-terminal" evidence="4">
    <location>
        <begin position="14"/>
        <end position="174"/>
    </location>
</feature>